<dbReference type="Pfam" id="PF01464">
    <property type="entry name" value="SLT"/>
    <property type="match status" value="1"/>
</dbReference>
<dbReference type="EMBL" id="CP002786">
    <property type="protein sequence ID" value="AEF42689.1"/>
    <property type="molecule type" value="Genomic_DNA"/>
</dbReference>
<dbReference type="HOGENOM" id="CLU_1318696_0_0_11"/>
<dbReference type="GO" id="GO:0009253">
    <property type="term" value="P:peptidoglycan catabolic process"/>
    <property type="evidence" value="ECO:0007669"/>
    <property type="project" value="TreeGrafter"/>
</dbReference>
<evidence type="ECO:0000313" key="2">
    <source>
        <dbReference type="EMBL" id="AEF42689.1"/>
    </source>
</evidence>
<dbReference type="InterPro" id="IPR043426">
    <property type="entry name" value="MltB-like"/>
</dbReference>
<dbReference type="Gene3D" id="1.10.530.10">
    <property type="match status" value="1"/>
</dbReference>
<dbReference type="Proteomes" id="UP000009235">
    <property type="component" value="Chromosome"/>
</dbReference>
<name>F6EL26_HOYSD</name>
<dbReference type="PANTHER" id="PTHR30163">
    <property type="entry name" value="MEMBRANE-BOUND LYTIC MUREIN TRANSGLYCOSYLASE B"/>
    <property type="match status" value="1"/>
</dbReference>
<evidence type="ECO:0000259" key="1">
    <source>
        <dbReference type="Pfam" id="PF01464"/>
    </source>
</evidence>
<dbReference type="PANTHER" id="PTHR30163:SF8">
    <property type="entry name" value="LYTIC MUREIN TRANSGLYCOSYLASE"/>
    <property type="match status" value="1"/>
</dbReference>
<keyword evidence="3" id="KW-1185">Reference proteome</keyword>
<protein>
    <submittedName>
        <fullName evidence="2">Possible peptidase/ transglycosylase</fullName>
    </submittedName>
</protein>
<dbReference type="SUPFAM" id="SSF53955">
    <property type="entry name" value="Lysozyme-like"/>
    <property type="match status" value="1"/>
</dbReference>
<reference evidence="2 3" key="1">
    <citation type="journal article" date="2011" name="J. Bacteriol.">
        <title>Complete genome sequence of Amycolicicoccus subflavus DQS3-9A1T, an actinomycete isolated from crude oil-polluted soil.</title>
        <authorList>
            <person name="Cai M."/>
            <person name="Chen W.M."/>
            <person name="Nie Y."/>
            <person name="Chi C.Q."/>
            <person name="Wang Y.N."/>
            <person name="Tang Y.Q."/>
            <person name="Li G.Y."/>
            <person name="Wu X.L."/>
        </authorList>
    </citation>
    <scope>NUCLEOTIDE SEQUENCE [LARGE SCALE GENOMIC DNA]</scope>
    <source>
        <strain evidence="3">DSM 45089 / DQS3-9A1</strain>
    </source>
</reference>
<feature type="domain" description="Transglycosylase SLT" evidence="1">
    <location>
        <begin position="66"/>
        <end position="178"/>
    </location>
</feature>
<dbReference type="eggNOG" id="COG0741">
    <property type="taxonomic scope" value="Bacteria"/>
</dbReference>
<dbReference type="InterPro" id="IPR023346">
    <property type="entry name" value="Lysozyme-like_dom_sf"/>
</dbReference>
<dbReference type="KEGG" id="asd:AS9A_4256"/>
<evidence type="ECO:0000313" key="3">
    <source>
        <dbReference type="Proteomes" id="UP000009235"/>
    </source>
</evidence>
<organism evidence="2 3">
    <name type="scientific">Hoyosella subflava (strain DSM 45089 / JCM 17490 / NBRC 109087 / DQS3-9A1)</name>
    <name type="common">Amycolicicoccus subflavus</name>
    <dbReference type="NCBI Taxonomy" id="443218"/>
    <lineage>
        <taxon>Bacteria</taxon>
        <taxon>Bacillati</taxon>
        <taxon>Actinomycetota</taxon>
        <taxon>Actinomycetes</taxon>
        <taxon>Mycobacteriales</taxon>
        <taxon>Hoyosellaceae</taxon>
        <taxon>Hoyosella</taxon>
    </lineage>
</organism>
<sequence>MRFATVTGAAGDSWAHSRRMKRAIVLPPLAAAFALAGCGDFAQSPDYYPRTVSSGFNEEFRTWISQAAGQCEAITPSILAAQIEAESSFRTDALSPRGAMGPSQFIPETWEIWGVDADGDGAADPYSIPDAVTAQAAFMCDNHRRAAEGVAAGTLEGDPLDLALAAYNAGFGAVQRSGGLPSGGEYTSETQPYVARIREREVVYLSSE</sequence>
<accession>F6EL26</accession>
<proteinExistence type="predicted"/>
<dbReference type="GO" id="GO:0008933">
    <property type="term" value="F:peptidoglycan lytic transglycosylase activity"/>
    <property type="evidence" value="ECO:0007669"/>
    <property type="project" value="TreeGrafter"/>
</dbReference>
<dbReference type="CDD" id="cd13399">
    <property type="entry name" value="Slt35-like"/>
    <property type="match status" value="1"/>
</dbReference>
<dbReference type="AlphaFoldDB" id="F6EL26"/>
<gene>
    <name evidence="2" type="ordered locus">AS9A_4256</name>
</gene>
<dbReference type="InterPro" id="IPR008258">
    <property type="entry name" value="Transglycosylase_SLT_dom_1"/>
</dbReference>